<accession>A0A1F5PLB0</accession>
<keyword evidence="1" id="KW-0436">Ligase</keyword>
<dbReference type="Pfam" id="PF02686">
    <property type="entry name" value="GatC"/>
    <property type="match status" value="1"/>
</dbReference>
<proteinExistence type="inferred from homology"/>
<evidence type="ECO:0000256" key="1">
    <source>
        <dbReference type="HAMAP-Rule" id="MF_00122"/>
    </source>
</evidence>
<comment type="caution">
    <text evidence="2">The sequence shown here is derived from an EMBL/GenBank/DDBJ whole genome shotgun (WGS) entry which is preliminary data.</text>
</comment>
<dbReference type="PANTHER" id="PTHR15004">
    <property type="entry name" value="GLUTAMYL-TRNA(GLN) AMIDOTRANSFERASE SUBUNIT C, MITOCHONDRIAL"/>
    <property type="match status" value="1"/>
</dbReference>
<gene>
    <name evidence="1" type="primary">gatC</name>
    <name evidence="2" type="ORF">A3E29_01030</name>
</gene>
<name>A0A1F5PLB0_9BACT</name>
<dbReference type="Gene3D" id="1.10.20.60">
    <property type="entry name" value="Glu-tRNAGln amidotransferase C subunit, N-terminal domain"/>
    <property type="match status" value="1"/>
</dbReference>
<comment type="similarity">
    <text evidence="1">Belongs to the GatC family.</text>
</comment>
<dbReference type="InterPro" id="IPR036113">
    <property type="entry name" value="Asp/Glu-ADT_sf_sub_c"/>
</dbReference>
<protein>
    <recommendedName>
        <fullName evidence="1">Aspartyl/glutamyl-tRNA(Asn/Gln) amidotransferase subunit C</fullName>
        <shortName evidence="1">Asp/Glu-ADT subunit C</shortName>
        <ecNumber evidence="1">6.3.5.-</ecNumber>
    </recommendedName>
</protein>
<dbReference type="EC" id="6.3.5.-" evidence="1"/>
<dbReference type="EMBL" id="MFEY01000004">
    <property type="protein sequence ID" value="OGE90696.1"/>
    <property type="molecule type" value="Genomic_DNA"/>
</dbReference>
<sequence length="95" mass="10648">MNITPEEVDRIAKLARLNFDQTQKKKLQEELSSILDYVGQLKSIESKVPLAANHDPAAVNLMRDDVVVVTADPEEFLAQSPDRQGNFVKVKSILE</sequence>
<dbReference type="InterPro" id="IPR003837">
    <property type="entry name" value="GatC"/>
</dbReference>
<dbReference type="Proteomes" id="UP000177682">
    <property type="component" value="Unassembled WGS sequence"/>
</dbReference>
<dbReference type="HAMAP" id="MF_00122">
    <property type="entry name" value="GatC"/>
    <property type="match status" value="1"/>
</dbReference>
<comment type="catalytic activity">
    <reaction evidence="1">
        <text>L-glutamyl-tRNA(Gln) + L-glutamine + ATP + H2O = L-glutaminyl-tRNA(Gln) + L-glutamate + ADP + phosphate + H(+)</text>
        <dbReference type="Rhea" id="RHEA:17521"/>
        <dbReference type="Rhea" id="RHEA-COMP:9681"/>
        <dbReference type="Rhea" id="RHEA-COMP:9684"/>
        <dbReference type="ChEBI" id="CHEBI:15377"/>
        <dbReference type="ChEBI" id="CHEBI:15378"/>
        <dbReference type="ChEBI" id="CHEBI:29985"/>
        <dbReference type="ChEBI" id="CHEBI:30616"/>
        <dbReference type="ChEBI" id="CHEBI:43474"/>
        <dbReference type="ChEBI" id="CHEBI:58359"/>
        <dbReference type="ChEBI" id="CHEBI:78520"/>
        <dbReference type="ChEBI" id="CHEBI:78521"/>
        <dbReference type="ChEBI" id="CHEBI:456216"/>
    </reaction>
</comment>
<reference evidence="2 3" key="1">
    <citation type="journal article" date="2016" name="Nat. Commun.">
        <title>Thousands of microbial genomes shed light on interconnected biogeochemical processes in an aquifer system.</title>
        <authorList>
            <person name="Anantharaman K."/>
            <person name="Brown C.T."/>
            <person name="Hug L.A."/>
            <person name="Sharon I."/>
            <person name="Castelle C.J."/>
            <person name="Probst A.J."/>
            <person name="Thomas B.C."/>
            <person name="Singh A."/>
            <person name="Wilkins M.J."/>
            <person name="Karaoz U."/>
            <person name="Brodie E.L."/>
            <person name="Williams K.H."/>
            <person name="Hubbard S.S."/>
            <person name="Banfield J.F."/>
        </authorList>
    </citation>
    <scope>NUCLEOTIDE SEQUENCE [LARGE SCALE GENOMIC DNA]</scope>
</reference>
<comment type="function">
    <text evidence="1">Allows the formation of correctly charged Asn-tRNA(Asn) or Gln-tRNA(Gln) through the transamidation of misacylated Asp-tRNA(Asn) or Glu-tRNA(Gln) in organisms which lack either or both of asparaginyl-tRNA or glutaminyl-tRNA synthetases. The reaction takes place in the presence of glutamine and ATP through an activated phospho-Asp-tRNA(Asn) or phospho-Glu-tRNA(Gln).</text>
</comment>
<dbReference type="NCBIfam" id="TIGR00135">
    <property type="entry name" value="gatC"/>
    <property type="match status" value="1"/>
</dbReference>
<dbReference type="AlphaFoldDB" id="A0A1F5PLB0"/>
<comment type="catalytic activity">
    <reaction evidence="1">
        <text>L-aspartyl-tRNA(Asn) + L-glutamine + ATP + H2O = L-asparaginyl-tRNA(Asn) + L-glutamate + ADP + phosphate + 2 H(+)</text>
        <dbReference type="Rhea" id="RHEA:14513"/>
        <dbReference type="Rhea" id="RHEA-COMP:9674"/>
        <dbReference type="Rhea" id="RHEA-COMP:9677"/>
        <dbReference type="ChEBI" id="CHEBI:15377"/>
        <dbReference type="ChEBI" id="CHEBI:15378"/>
        <dbReference type="ChEBI" id="CHEBI:29985"/>
        <dbReference type="ChEBI" id="CHEBI:30616"/>
        <dbReference type="ChEBI" id="CHEBI:43474"/>
        <dbReference type="ChEBI" id="CHEBI:58359"/>
        <dbReference type="ChEBI" id="CHEBI:78515"/>
        <dbReference type="ChEBI" id="CHEBI:78516"/>
        <dbReference type="ChEBI" id="CHEBI:456216"/>
    </reaction>
</comment>
<keyword evidence="1" id="KW-0067">ATP-binding</keyword>
<evidence type="ECO:0000313" key="3">
    <source>
        <dbReference type="Proteomes" id="UP000177682"/>
    </source>
</evidence>
<dbReference type="GO" id="GO:0070681">
    <property type="term" value="P:glutaminyl-tRNAGln biosynthesis via transamidation"/>
    <property type="evidence" value="ECO:0007669"/>
    <property type="project" value="TreeGrafter"/>
</dbReference>
<dbReference type="GO" id="GO:0006450">
    <property type="term" value="P:regulation of translational fidelity"/>
    <property type="evidence" value="ECO:0007669"/>
    <property type="project" value="InterPro"/>
</dbReference>
<dbReference type="PANTHER" id="PTHR15004:SF0">
    <property type="entry name" value="GLUTAMYL-TRNA(GLN) AMIDOTRANSFERASE SUBUNIT C, MITOCHONDRIAL"/>
    <property type="match status" value="1"/>
</dbReference>
<dbReference type="SUPFAM" id="SSF141000">
    <property type="entry name" value="Glu-tRNAGln amidotransferase C subunit"/>
    <property type="match status" value="1"/>
</dbReference>
<keyword evidence="1" id="KW-0648">Protein biosynthesis</keyword>
<comment type="subunit">
    <text evidence="1">Heterotrimer of A, B and C subunits.</text>
</comment>
<dbReference type="GO" id="GO:0005524">
    <property type="term" value="F:ATP binding"/>
    <property type="evidence" value="ECO:0007669"/>
    <property type="project" value="UniProtKB-KW"/>
</dbReference>
<dbReference type="GO" id="GO:0050566">
    <property type="term" value="F:asparaginyl-tRNA synthase (glutamine-hydrolyzing) activity"/>
    <property type="evidence" value="ECO:0007669"/>
    <property type="project" value="RHEA"/>
</dbReference>
<evidence type="ECO:0000313" key="2">
    <source>
        <dbReference type="EMBL" id="OGE90696.1"/>
    </source>
</evidence>
<organism evidence="2 3">
    <name type="scientific">Candidatus Doudnabacteria bacterium RIFCSPHIGHO2_12_FULL_48_16</name>
    <dbReference type="NCBI Taxonomy" id="1817838"/>
    <lineage>
        <taxon>Bacteria</taxon>
        <taxon>Candidatus Doudnaibacteriota</taxon>
    </lineage>
</organism>
<dbReference type="GO" id="GO:0050567">
    <property type="term" value="F:glutaminyl-tRNA synthase (glutamine-hydrolyzing) activity"/>
    <property type="evidence" value="ECO:0007669"/>
    <property type="project" value="UniProtKB-UniRule"/>
</dbReference>
<dbReference type="GO" id="GO:0006412">
    <property type="term" value="P:translation"/>
    <property type="evidence" value="ECO:0007669"/>
    <property type="project" value="UniProtKB-UniRule"/>
</dbReference>
<keyword evidence="1" id="KW-0547">Nucleotide-binding</keyword>